<organism evidence="1 2">
    <name type="scientific">Teladorsagia circumcincta</name>
    <name type="common">Brown stomach worm</name>
    <name type="synonym">Ostertagia circumcincta</name>
    <dbReference type="NCBI Taxonomy" id="45464"/>
    <lineage>
        <taxon>Eukaryota</taxon>
        <taxon>Metazoa</taxon>
        <taxon>Ecdysozoa</taxon>
        <taxon>Nematoda</taxon>
        <taxon>Chromadorea</taxon>
        <taxon>Rhabditida</taxon>
        <taxon>Rhabditina</taxon>
        <taxon>Rhabditomorpha</taxon>
        <taxon>Strongyloidea</taxon>
        <taxon>Trichostrongylidae</taxon>
        <taxon>Teladorsagia</taxon>
    </lineage>
</organism>
<gene>
    <name evidence="1" type="ORF">TELCIR_07232</name>
</gene>
<dbReference type="EMBL" id="KZ346123">
    <property type="protein sequence ID" value="PIO70879.1"/>
    <property type="molecule type" value="Genomic_DNA"/>
</dbReference>
<proteinExistence type="predicted"/>
<sequence length="44" mass="4788">MSILVCTLLCPDSSLAGQFMAKERLLGPMELQAAESGKLLKEYT</sequence>
<keyword evidence="2" id="KW-1185">Reference proteome</keyword>
<dbReference type="AlphaFoldDB" id="A0A2G9UKT6"/>
<reference evidence="1 2" key="1">
    <citation type="submission" date="2015-09" db="EMBL/GenBank/DDBJ databases">
        <title>Draft genome of the parasitic nematode Teladorsagia circumcincta isolate WARC Sus (inbred).</title>
        <authorList>
            <person name="Mitreva M."/>
        </authorList>
    </citation>
    <scope>NUCLEOTIDE SEQUENCE [LARGE SCALE GENOMIC DNA]</scope>
    <source>
        <strain evidence="1 2">S</strain>
    </source>
</reference>
<name>A0A2G9UKT6_TELCI</name>
<accession>A0A2G9UKT6</accession>
<protein>
    <submittedName>
        <fullName evidence="1">Uncharacterized protein</fullName>
    </submittedName>
</protein>
<evidence type="ECO:0000313" key="2">
    <source>
        <dbReference type="Proteomes" id="UP000230423"/>
    </source>
</evidence>
<dbReference type="Proteomes" id="UP000230423">
    <property type="component" value="Unassembled WGS sequence"/>
</dbReference>
<evidence type="ECO:0000313" key="1">
    <source>
        <dbReference type="EMBL" id="PIO70879.1"/>
    </source>
</evidence>